<gene>
    <name evidence="2" type="ORF">Q31a_53320</name>
    <name evidence="3" type="ORF">Q31a_53540</name>
</gene>
<keyword evidence="4" id="KW-1185">Reference proteome</keyword>
<proteinExistence type="predicted"/>
<evidence type="ECO:0000313" key="2">
    <source>
        <dbReference type="EMBL" id="QDV26952.1"/>
    </source>
</evidence>
<evidence type="ECO:0000313" key="4">
    <source>
        <dbReference type="Proteomes" id="UP000318017"/>
    </source>
</evidence>
<sequence length="66" mass="6628">MALLIVGAIAAGVAMMANNNEDSPVLWGIITFIAGIAGAFVFGFLGALIGSILGAGLYIGKTLRFG</sequence>
<keyword evidence="1" id="KW-0812">Transmembrane</keyword>
<dbReference type="EMBL" id="CP036298">
    <property type="protein sequence ID" value="QDV26974.1"/>
    <property type="molecule type" value="Genomic_DNA"/>
</dbReference>
<name>A0A518GEE1_9BACT</name>
<organism evidence="3 4">
    <name type="scientific">Aureliella helgolandensis</name>
    <dbReference type="NCBI Taxonomy" id="2527968"/>
    <lineage>
        <taxon>Bacteria</taxon>
        <taxon>Pseudomonadati</taxon>
        <taxon>Planctomycetota</taxon>
        <taxon>Planctomycetia</taxon>
        <taxon>Pirellulales</taxon>
        <taxon>Pirellulaceae</taxon>
        <taxon>Aureliella</taxon>
    </lineage>
</organism>
<evidence type="ECO:0000313" key="3">
    <source>
        <dbReference type="EMBL" id="QDV26974.1"/>
    </source>
</evidence>
<protein>
    <submittedName>
        <fullName evidence="3">Uncharacterized protein</fullName>
    </submittedName>
</protein>
<keyword evidence="1" id="KW-1133">Transmembrane helix</keyword>
<dbReference type="EMBL" id="CP036298">
    <property type="protein sequence ID" value="QDV26952.1"/>
    <property type="molecule type" value="Genomic_DNA"/>
</dbReference>
<dbReference type="KEGG" id="ahel:Q31a_53320"/>
<dbReference type="Proteomes" id="UP000318017">
    <property type="component" value="Chromosome"/>
</dbReference>
<keyword evidence="1" id="KW-0472">Membrane</keyword>
<dbReference type="RefSeq" id="WP_145083608.1">
    <property type="nucleotide sequence ID" value="NZ_CP036298.1"/>
</dbReference>
<accession>A0A518GEE1</accession>
<reference evidence="3 4" key="1">
    <citation type="submission" date="2019-02" db="EMBL/GenBank/DDBJ databases">
        <title>Deep-cultivation of Planctomycetes and their phenomic and genomic characterization uncovers novel biology.</title>
        <authorList>
            <person name="Wiegand S."/>
            <person name="Jogler M."/>
            <person name="Boedeker C."/>
            <person name="Pinto D."/>
            <person name="Vollmers J."/>
            <person name="Rivas-Marin E."/>
            <person name="Kohn T."/>
            <person name="Peeters S.H."/>
            <person name="Heuer A."/>
            <person name="Rast P."/>
            <person name="Oberbeckmann S."/>
            <person name="Bunk B."/>
            <person name="Jeske O."/>
            <person name="Meyerdierks A."/>
            <person name="Storesund J.E."/>
            <person name="Kallscheuer N."/>
            <person name="Luecker S."/>
            <person name="Lage O.M."/>
            <person name="Pohl T."/>
            <person name="Merkel B.J."/>
            <person name="Hornburger P."/>
            <person name="Mueller R.-W."/>
            <person name="Bruemmer F."/>
            <person name="Labrenz M."/>
            <person name="Spormann A.M."/>
            <person name="Op den Camp H."/>
            <person name="Overmann J."/>
            <person name="Amann R."/>
            <person name="Jetten M.S.M."/>
            <person name="Mascher T."/>
            <person name="Medema M.H."/>
            <person name="Devos D.P."/>
            <person name="Kaster A.-K."/>
            <person name="Ovreas L."/>
            <person name="Rohde M."/>
            <person name="Galperin M.Y."/>
            <person name="Jogler C."/>
        </authorList>
    </citation>
    <scope>NUCLEOTIDE SEQUENCE [LARGE SCALE GENOMIC DNA]</scope>
    <source>
        <strain evidence="3 4">Q31a</strain>
    </source>
</reference>
<feature type="transmembrane region" description="Helical" evidence="1">
    <location>
        <begin position="26"/>
        <end position="59"/>
    </location>
</feature>
<dbReference type="AlphaFoldDB" id="A0A518GEE1"/>
<dbReference type="KEGG" id="ahel:Q31a_53540"/>
<evidence type="ECO:0000256" key="1">
    <source>
        <dbReference type="SAM" id="Phobius"/>
    </source>
</evidence>